<organism evidence="2 3">
    <name type="scientific">Leptidea sinapis</name>
    <dbReference type="NCBI Taxonomy" id="189913"/>
    <lineage>
        <taxon>Eukaryota</taxon>
        <taxon>Metazoa</taxon>
        <taxon>Ecdysozoa</taxon>
        <taxon>Arthropoda</taxon>
        <taxon>Hexapoda</taxon>
        <taxon>Insecta</taxon>
        <taxon>Pterygota</taxon>
        <taxon>Neoptera</taxon>
        <taxon>Endopterygota</taxon>
        <taxon>Lepidoptera</taxon>
        <taxon>Glossata</taxon>
        <taxon>Ditrysia</taxon>
        <taxon>Papilionoidea</taxon>
        <taxon>Pieridae</taxon>
        <taxon>Dismorphiinae</taxon>
        <taxon>Leptidea</taxon>
    </lineage>
</organism>
<evidence type="ECO:0000313" key="2">
    <source>
        <dbReference type="EMBL" id="VVC92432.1"/>
    </source>
</evidence>
<gene>
    <name evidence="2" type="ORF">LSINAPIS_LOCUS4886</name>
</gene>
<feature type="region of interest" description="Disordered" evidence="1">
    <location>
        <begin position="1"/>
        <end position="71"/>
    </location>
</feature>
<dbReference type="EMBL" id="FZQP02001315">
    <property type="protein sequence ID" value="VVC92432.1"/>
    <property type="molecule type" value="Genomic_DNA"/>
</dbReference>
<dbReference type="Proteomes" id="UP000324832">
    <property type="component" value="Unassembled WGS sequence"/>
</dbReference>
<dbReference type="AlphaFoldDB" id="A0A5E4Q2I2"/>
<name>A0A5E4Q2I2_9NEOP</name>
<keyword evidence="3" id="KW-1185">Reference proteome</keyword>
<evidence type="ECO:0000256" key="1">
    <source>
        <dbReference type="SAM" id="MobiDB-lite"/>
    </source>
</evidence>
<reference evidence="2 3" key="1">
    <citation type="submission" date="2017-07" db="EMBL/GenBank/DDBJ databases">
        <authorList>
            <person name="Talla V."/>
            <person name="Backstrom N."/>
        </authorList>
    </citation>
    <scope>NUCLEOTIDE SEQUENCE [LARGE SCALE GENOMIC DNA]</scope>
</reference>
<feature type="compositionally biased region" description="Basic residues" evidence="1">
    <location>
        <begin position="99"/>
        <end position="110"/>
    </location>
</feature>
<protein>
    <submittedName>
        <fullName evidence="2">Uncharacterized protein</fullName>
    </submittedName>
</protein>
<evidence type="ECO:0000313" key="3">
    <source>
        <dbReference type="Proteomes" id="UP000324832"/>
    </source>
</evidence>
<proteinExistence type="predicted"/>
<accession>A0A5E4Q2I2</accession>
<feature type="region of interest" description="Disordered" evidence="1">
    <location>
        <begin position="99"/>
        <end position="136"/>
    </location>
</feature>
<sequence length="136" mass="15439">MQRESRAQRGSMELEPPPLHERLLPASPLLLNDRLSEGRSQSLTRAEVRNGFHSDVTAPAPAHTHKHHHDDQGWLHSLAGLVKRRLSGYVKWHHVAARRDQRHPHLHPASKRWGTNESWSVPGSPLPPRAPHRPAD</sequence>